<evidence type="ECO:0000256" key="1">
    <source>
        <dbReference type="ARBA" id="ARBA00004496"/>
    </source>
</evidence>
<feature type="domain" description="Glutaredoxin" evidence="5">
    <location>
        <begin position="50"/>
        <end position="110"/>
    </location>
</feature>
<keyword evidence="7" id="KW-1185">Reference proteome</keyword>
<evidence type="ECO:0000256" key="2">
    <source>
        <dbReference type="ARBA" id="ARBA00007568"/>
    </source>
</evidence>
<keyword evidence="3" id="KW-0963">Cytoplasm</keyword>
<evidence type="ECO:0000313" key="7">
    <source>
        <dbReference type="Proteomes" id="UP001415857"/>
    </source>
</evidence>
<dbReference type="SUPFAM" id="SSF52833">
    <property type="entry name" value="Thioredoxin-like"/>
    <property type="match status" value="1"/>
</dbReference>
<comment type="similarity">
    <text evidence="2">Belongs to the glutaredoxin family. CC-type subfamily.</text>
</comment>
<dbReference type="PROSITE" id="PS51354">
    <property type="entry name" value="GLUTAREDOXIN_2"/>
    <property type="match status" value="1"/>
</dbReference>
<dbReference type="InterPro" id="IPR002109">
    <property type="entry name" value="Glutaredoxin"/>
</dbReference>
<protein>
    <recommendedName>
        <fullName evidence="5">Glutaredoxin domain-containing protein</fullName>
    </recommendedName>
</protein>
<evidence type="ECO:0000256" key="4">
    <source>
        <dbReference type="ARBA" id="ARBA00023284"/>
    </source>
</evidence>
<accession>A0AAP0X7V0</accession>
<comment type="caution">
    <text evidence="6">The sequence shown here is derived from an EMBL/GenBank/DDBJ whole genome shotgun (WGS) entry which is preliminary data.</text>
</comment>
<name>A0AAP0X7V0_LIQFO</name>
<proteinExistence type="inferred from homology"/>
<dbReference type="InterPro" id="IPR036249">
    <property type="entry name" value="Thioredoxin-like_sf"/>
</dbReference>
<organism evidence="6 7">
    <name type="scientific">Liquidambar formosana</name>
    <name type="common">Formosan gum</name>
    <dbReference type="NCBI Taxonomy" id="63359"/>
    <lineage>
        <taxon>Eukaryota</taxon>
        <taxon>Viridiplantae</taxon>
        <taxon>Streptophyta</taxon>
        <taxon>Embryophyta</taxon>
        <taxon>Tracheophyta</taxon>
        <taxon>Spermatophyta</taxon>
        <taxon>Magnoliopsida</taxon>
        <taxon>eudicotyledons</taxon>
        <taxon>Gunneridae</taxon>
        <taxon>Pentapetalae</taxon>
        <taxon>Saxifragales</taxon>
        <taxon>Altingiaceae</taxon>
        <taxon>Liquidambar</taxon>
    </lineage>
</organism>
<dbReference type="InterPro" id="IPR011905">
    <property type="entry name" value="GlrX-like_pln_2"/>
</dbReference>
<dbReference type="PANTHER" id="PTHR10168">
    <property type="entry name" value="GLUTAREDOXIN"/>
    <property type="match status" value="1"/>
</dbReference>
<reference evidence="6 7" key="1">
    <citation type="journal article" date="2024" name="Plant J.">
        <title>Genome sequences and population genomics reveal climatic adaptation and genomic divergence between two closely related sweetgum species.</title>
        <authorList>
            <person name="Xu W.Q."/>
            <person name="Ren C.Q."/>
            <person name="Zhang X.Y."/>
            <person name="Comes H.P."/>
            <person name="Liu X.H."/>
            <person name="Li Y.G."/>
            <person name="Kettle C.J."/>
            <person name="Jalonen R."/>
            <person name="Gaisberger H."/>
            <person name="Ma Y.Z."/>
            <person name="Qiu Y.X."/>
        </authorList>
    </citation>
    <scope>NUCLEOTIDE SEQUENCE [LARGE SCALE GENOMIC DNA]</scope>
    <source>
        <strain evidence="6">Hangzhou</strain>
    </source>
</reference>
<evidence type="ECO:0000313" key="6">
    <source>
        <dbReference type="EMBL" id="KAK9288460.1"/>
    </source>
</evidence>
<keyword evidence="4" id="KW-0676">Redox-active center</keyword>
<dbReference type="GO" id="GO:0005737">
    <property type="term" value="C:cytoplasm"/>
    <property type="evidence" value="ECO:0007669"/>
    <property type="project" value="UniProtKB-SubCell"/>
</dbReference>
<dbReference type="AlphaFoldDB" id="A0AAP0X7V0"/>
<dbReference type="NCBIfam" id="TIGR02189">
    <property type="entry name" value="GlrX-like_plant"/>
    <property type="match status" value="1"/>
</dbReference>
<dbReference type="EMBL" id="JBBPBK010000003">
    <property type="protein sequence ID" value="KAK9288460.1"/>
    <property type="molecule type" value="Genomic_DNA"/>
</dbReference>
<dbReference type="Proteomes" id="UP001415857">
    <property type="component" value="Unassembled WGS sequence"/>
</dbReference>
<dbReference type="Pfam" id="PF00462">
    <property type="entry name" value="Glutaredoxin"/>
    <property type="match status" value="1"/>
</dbReference>
<comment type="subcellular location">
    <subcellularLocation>
        <location evidence="1">Cytoplasm</location>
    </subcellularLocation>
</comment>
<gene>
    <name evidence="6" type="ORF">L1049_016917</name>
</gene>
<dbReference type="Gene3D" id="3.40.30.10">
    <property type="entry name" value="Glutaredoxin"/>
    <property type="match status" value="1"/>
</dbReference>
<evidence type="ECO:0000259" key="5">
    <source>
        <dbReference type="Pfam" id="PF00462"/>
    </source>
</evidence>
<evidence type="ECO:0000256" key="3">
    <source>
        <dbReference type="ARBA" id="ARBA00022490"/>
    </source>
</evidence>
<sequence length="138" mass="15137">MLQVSKDVDLGSTKNWVVKSGFGGIRSMEAKKMLLQMEEVTKLISQRPLVIFSKSDCCMCYSIETLFRGFGANSAIHEVDQIPRGQEIEEALSSLGCNPTVPVVFIGGELGGGAGEVISLHLKRSLIPWLKRVKALWV</sequence>